<dbReference type="InterPro" id="IPR002219">
    <property type="entry name" value="PKC_DAG/PE"/>
</dbReference>
<dbReference type="Gene3D" id="2.10.110.10">
    <property type="entry name" value="Cysteine Rich Protein"/>
    <property type="match status" value="2"/>
</dbReference>
<dbReference type="STRING" id="4829.A0A163M8H0"/>
<keyword evidence="1" id="KW-0343">GTPase activation</keyword>
<evidence type="ECO:0000256" key="2">
    <source>
        <dbReference type="ARBA" id="ARBA00022723"/>
    </source>
</evidence>
<dbReference type="PANTHER" id="PTHR46075">
    <property type="entry name" value="CHIMERIN FAMILY MEMBER"/>
    <property type="match status" value="1"/>
</dbReference>
<evidence type="ECO:0000256" key="3">
    <source>
        <dbReference type="ARBA" id="ARBA00022833"/>
    </source>
</evidence>
<dbReference type="GO" id="GO:0005096">
    <property type="term" value="F:GTPase activator activity"/>
    <property type="evidence" value="ECO:0007669"/>
    <property type="project" value="UniProtKB-KW"/>
</dbReference>
<dbReference type="InterPro" id="IPR046349">
    <property type="entry name" value="C1-like_sf"/>
</dbReference>
<evidence type="ECO:0000256" key="4">
    <source>
        <dbReference type="PROSITE-ProRule" id="PRU00125"/>
    </source>
</evidence>
<dbReference type="PANTHER" id="PTHR46075:SF2">
    <property type="entry name" value="RHO GTPASE ACTIVATING PROTEIN AT 5A, ISOFORM A"/>
    <property type="match status" value="1"/>
</dbReference>
<accession>A0A163M8H0</accession>
<dbReference type="CDD" id="cd00159">
    <property type="entry name" value="RhoGAP"/>
    <property type="match status" value="1"/>
</dbReference>
<organism evidence="10">
    <name type="scientific">Absidia glauca</name>
    <name type="common">Pin mould</name>
    <dbReference type="NCBI Taxonomy" id="4829"/>
    <lineage>
        <taxon>Eukaryota</taxon>
        <taxon>Fungi</taxon>
        <taxon>Fungi incertae sedis</taxon>
        <taxon>Mucoromycota</taxon>
        <taxon>Mucoromycotina</taxon>
        <taxon>Mucoromycetes</taxon>
        <taxon>Mucorales</taxon>
        <taxon>Cunninghamellaceae</taxon>
        <taxon>Absidia</taxon>
    </lineage>
</organism>
<evidence type="ECO:0000259" key="8">
    <source>
        <dbReference type="PROSITE" id="PS50081"/>
    </source>
</evidence>
<feature type="compositionally biased region" description="Low complexity" evidence="6">
    <location>
        <begin position="519"/>
        <end position="532"/>
    </location>
</feature>
<dbReference type="Gene3D" id="1.10.555.10">
    <property type="entry name" value="Rho GTPase activation protein"/>
    <property type="match status" value="1"/>
</dbReference>
<evidence type="ECO:0000259" key="7">
    <source>
        <dbReference type="PROSITE" id="PS50023"/>
    </source>
</evidence>
<dbReference type="OMA" id="GNANHMF"/>
<feature type="compositionally biased region" description="Polar residues" evidence="6">
    <location>
        <begin position="187"/>
        <end position="199"/>
    </location>
</feature>
<dbReference type="SUPFAM" id="SSF57889">
    <property type="entry name" value="Cysteine-rich domain"/>
    <property type="match status" value="1"/>
</dbReference>
<dbReference type="PROSITE" id="PS50081">
    <property type="entry name" value="ZF_DAG_PE_2"/>
    <property type="match status" value="1"/>
</dbReference>
<dbReference type="Gene3D" id="3.30.60.20">
    <property type="match status" value="1"/>
</dbReference>
<feature type="domain" description="Phorbol-ester/DAG-type" evidence="8">
    <location>
        <begin position="646"/>
        <end position="694"/>
    </location>
</feature>
<dbReference type="PROSITE" id="PS00479">
    <property type="entry name" value="ZF_DAG_PE_1"/>
    <property type="match status" value="1"/>
</dbReference>
<dbReference type="Pfam" id="PF00412">
    <property type="entry name" value="LIM"/>
    <property type="match status" value="2"/>
</dbReference>
<dbReference type="FunCoup" id="A0A163M8H0">
    <property type="interactions" value="410"/>
</dbReference>
<evidence type="ECO:0000313" key="10">
    <source>
        <dbReference type="EMBL" id="SAM02329.1"/>
    </source>
</evidence>
<dbReference type="PROSITE" id="PS50023">
    <property type="entry name" value="LIM_DOMAIN_2"/>
    <property type="match status" value="1"/>
</dbReference>
<dbReference type="PROSITE" id="PS00478">
    <property type="entry name" value="LIM_DOMAIN_1"/>
    <property type="match status" value="2"/>
</dbReference>
<evidence type="ECO:0008006" key="12">
    <source>
        <dbReference type="Google" id="ProtNLM"/>
    </source>
</evidence>
<dbReference type="InterPro" id="IPR001781">
    <property type="entry name" value="Znf_LIM"/>
</dbReference>
<reference evidence="10" key="1">
    <citation type="submission" date="2016-04" db="EMBL/GenBank/DDBJ databases">
        <authorList>
            <person name="Evans L.H."/>
            <person name="Alamgir A."/>
            <person name="Owens N."/>
            <person name="Weber N.D."/>
            <person name="Virtaneva K."/>
            <person name="Barbian K."/>
            <person name="Babar A."/>
            <person name="Rosenke K."/>
        </authorList>
    </citation>
    <scope>NUCLEOTIDE SEQUENCE [LARGE SCALE GENOMIC DNA]</scope>
    <source>
        <strain evidence="10">CBS 101.48</strain>
    </source>
</reference>
<feature type="compositionally biased region" description="Low complexity" evidence="6">
    <location>
        <begin position="555"/>
        <end position="564"/>
    </location>
</feature>
<keyword evidence="5" id="KW-0175">Coiled coil</keyword>
<dbReference type="PROSITE" id="PS50238">
    <property type="entry name" value="RHOGAP"/>
    <property type="match status" value="1"/>
</dbReference>
<gene>
    <name evidence="10" type="primary">ABSGL_08108.1 scaffold 9591</name>
</gene>
<evidence type="ECO:0000256" key="6">
    <source>
        <dbReference type="SAM" id="MobiDB-lite"/>
    </source>
</evidence>
<feature type="region of interest" description="Disordered" evidence="6">
    <location>
        <begin position="511"/>
        <end position="575"/>
    </location>
</feature>
<dbReference type="GO" id="GO:0046872">
    <property type="term" value="F:metal ion binding"/>
    <property type="evidence" value="ECO:0007669"/>
    <property type="project" value="UniProtKB-KW"/>
</dbReference>
<dbReference type="Pfam" id="PF00620">
    <property type="entry name" value="RhoGAP"/>
    <property type="match status" value="1"/>
</dbReference>
<feature type="domain" description="LIM zinc-binding" evidence="7">
    <location>
        <begin position="71"/>
        <end position="130"/>
    </location>
</feature>
<dbReference type="InterPro" id="IPR000198">
    <property type="entry name" value="RhoGAP_dom"/>
</dbReference>
<dbReference type="SMART" id="SM00132">
    <property type="entry name" value="LIM"/>
    <property type="match status" value="2"/>
</dbReference>
<sequence>MRSVVPPLDGSSLQICVGCSGTISGGPVVSFGDALFHLNCFACAKCHQLVDCQSNLLFLADGRPVCEDCSYVCKRCHQGIGQEAIMTGKDAYHADCFRCVACNKRIDDLIYTQTSKGIYCTPCHKSSKANTRNRPSGHPSLVDRPLPSIPNSNAAQLRSGNPPPSNSSSSSSSPSSPPSPSPSPPSAMNTSNTLGAGSTSTAYSKSYNASHSSLHGAVGPLEPSPPLALPDIPSLNLSFFEDDSTEMSNLTRSLGANLDNGAGQTKINRASELLKSSLDSFSWPIQEAAQDLPNNVAGLQQKLRTTSDRLAATEANFTTLKSASQNALDEFAKAKEELAREMNTRKQHENTILQLRHQLSALQQSQPIATTTATATNNYGPSSVLAEKEMNRLTGIKVALERSCIELKGRRDTMAAQIDDQVKEIRAGLEGSVLEQQHLALEEHIRSLMAERDALLYETETLNKARDDVIHEMVVLNTKNAELSTMNNDLSRRMAEREREAAAIMAGTAFIHNTPSPSPSTELTPSLSSPTTFSMHRKSSETGSILMQRMASRDSNNSSTNGSTSGSGGGSKMFKLKKPKSNVFTKISNYGASFSSGGASPPPPSTSIYGAHDNHSLYNINTSSSVNILEEMKRKGSKQSSCDGATHSFTLTSFIRPVKCSACGEKIWGATEYRCQSCGSICHTKCLPHLPTLCYGTSSSLELTSPTESEEPKSVSMFGSSLALRVTVEERDVPLLVEQCIEAVEVRGMDYEGIYRKPGGAAQMRSIQLAFEAGDLLDLKDEDEINDICAVTSVLKQYFRELPNPLLTFELYDQFMDAVRMAQGDAKIDKFIELISQLPKANYDTIKLLMNHLDNVQNHSRSNLMTTKNLAMVFGPTLLHDKDATRDLLDMSYKNATIEFIINHTPLLFAN</sequence>
<keyword evidence="11" id="KW-1185">Reference proteome</keyword>
<feature type="region of interest" description="Disordered" evidence="6">
    <location>
        <begin position="125"/>
        <end position="199"/>
    </location>
</feature>
<protein>
    <recommendedName>
        <fullName evidence="12">RhoGAP-domain-containing protein</fullName>
    </recommendedName>
</protein>
<evidence type="ECO:0000313" key="11">
    <source>
        <dbReference type="Proteomes" id="UP000078561"/>
    </source>
</evidence>
<name>A0A163M8H0_ABSGL</name>
<feature type="compositionally biased region" description="Polar residues" evidence="6">
    <location>
        <begin position="149"/>
        <end position="159"/>
    </location>
</feature>
<evidence type="ECO:0000259" key="9">
    <source>
        <dbReference type="PROSITE" id="PS50238"/>
    </source>
</evidence>
<dbReference type="SMART" id="SM00109">
    <property type="entry name" value="C1"/>
    <property type="match status" value="1"/>
</dbReference>
<dbReference type="InterPro" id="IPR008936">
    <property type="entry name" value="Rho_GTPase_activation_prot"/>
</dbReference>
<dbReference type="SUPFAM" id="SSF48350">
    <property type="entry name" value="GTPase activation domain, GAP"/>
    <property type="match status" value="1"/>
</dbReference>
<evidence type="ECO:0000256" key="5">
    <source>
        <dbReference type="SAM" id="Coils"/>
    </source>
</evidence>
<dbReference type="EMBL" id="LT553804">
    <property type="protein sequence ID" value="SAM02329.1"/>
    <property type="molecule type" value="Genomic_DNA"/>
</dbReference>
<keyword evidence="2 4" id="KW-0479">Metal-binding</keyword>
<dbReference type="FunFam" id="1.10.555.10:FF:000043">
    <property type="entry name" value="Rho GTPase activator Rga"/>
    <property type="match status" value="1"/>
</dbReference>
<feature type="coiled-coil region" evidence="5">
    <location>
        <begin position="296"/>
        <end position="365"/>
    </location>
</feature>
<keyword evidence="4" id="KW-0440">LIM domain</keyword>
<dbReference type="Proteomes" id="UP000078561">
    <property type="component" value="Unassembled WGS sequence"/>
</dbReference>
<feature type="compositionally biased region" description="Pro residues" evidence="6">
    <location>
        <begin position="175"/>
        <end position="185"/>
    </location>
</feature>
<evidence type="ECO:0000256" key="1">
    <source>
        <dbReference type="ARBA" id="ARBA00022468"/>
    </source>
</evidence>
<keyword evidence="3 4" id="KW-0862">Zinc</keyword>
<dbReference type="GO" id="GO:0007165">
    <property type="term" value="P:signal transduction"/>
    <property type="evidence" value="ECO:0007669"/>
    <property type="project" value="InterPro"/>
</dbReference>
<dbReference type="AlphaFoldDB" id="A0A163M8H0"/>
<dbReference type="InParanoid" id="A0A163M8H0"/>
<proteinExistence type="predicted"/>
<dbReference type="SMART" id="SM00324">
    <property type="entry name" value="RhoGAP"/>
    <property type="match status" value="1"/>
</dbReference>
<feature type="domain" description="Rho-GAP" evidence="9">
    <location>
        <begin position="720"/>
        <end position="909"/>
    </location>
</feature>
<dbReference type="OrthoDB" id="79452at2759"/>
<dbReference type="Pfam" id="PF00130">
    <property type="entry name" value="C1_1"/>
    <property type="match status" value="1"/>
</dbReference>
<dbReference type="InterPro" id="IPR051854">
    <property type="entry name" value="Rho-type_GAP"/>
</dbReference>